<dbReference type="SUPFAM" id="SSF50998">
    <property type="entry name" value="Quinoprotein alcohol dehydrogenase-like"/>
    <property type="match status" value="1"/>
</dbReference>
<feature type="non-terminal residue" evidence="3">
    <location>
        <position position="450"/>
    </location>
</feature>
<dbReference type="Proteomes" id="UP000295626">
    <property type="component" value="Unassembled WGS sequence"/>
</dbReference>
<dbReference type="Gene3D" id="2.130.10.10">
    <property type="entry name" value="YVTN repeat-like/Quinoprotein amine dehydrogenase"/>
    <property type="match status" value="1"/>
</dbReference>
<name>A0ABY2DIY8_9ACTN</name>
<evidence type="ECO:0000259" key="2">
    <source>
        <dbReference type="Pfam" id="PF13360"/>
    </source>
</evidence>
<dbReference type="Pfam" id="PF13360">
    <property type="entry name" value="PQQ_2"/>
    <property type="match status" value="1"/>
</dbReference>
<comment type="caution">
    <text evidence="3">The sequence shown here is derived from an EMBL/GenBank/DDBJ whole genome shotgun (WGS) entry which is preliminary data.</text>
</comment>
<dbReference type="EMBL" id="SMKE01000144">
    <property type="protein sequence ID" value="TDB99796.1"/>
    <property type="molecule type" value="Genomic_DNA"/>
</dbReference>
<organism evidence="3 4">
    <name type="scientific">Micromonospora fluostatini</name>
    <dbReference type="NCBI Taxonomy" id="1629071"/>
    <lineage>
        <taxon>Bacteria</taxon>
        <taxon>Bacillati</taxon>
        <taxon>Actinomycetota</taxon>
        <taxon>Actinomycetes</taxon>
        <taxon>Micromonosporales</taxon>
        <taxon>Micromonosporaceae</taxon>
        <taxon>Micromonospora</taxon>
    </lineage>
</organism>
<evidence type="ECO:0000313" key="4">
    <source>
        <dbReference type="Proteomes" id="UP000295626"/>
    </source>
</evidence>
<evidence type="ECO:0000256" key="1">
    <source>
        <dbReference type="SAM" id="Phobius"/>
    </source>
</evidence>
<feature type="domain" description="Pyrrolo-quinoline quinone repeat" evidence="2">
    <location>
        <begin position="225"/>
        <end position="410"/>
    </location>
</feature>
<sequence>MIVATVSGVANQRGFGVKSFLALALVAVVALAVTGVWNPFPGVWDWVKRSEPISEPDVVWQERIGGTPRSVTIAGDAVVVEQRTRVEARSLATGVQLWERKADWAAVAGADGTSVVAVGKLLVKGYELLDPVTGAVLREVDDAVAVWTYRNLLLDARCAGATDCTLSAWDPRGTRPIWTAFLPGVSTSWLADNPDLLNTRRLTALRIDEGLAGPESVPPLLGFPVDGRVHVVDTATGRVLQDLQPGRDERLSVVGGRLLRITARSVDGACLFGLAATDPATGQQVWQRAGINLRNADNAGCAQREDPQGSRNVLIGLSPDGREAVVDGYTGRLLQVNQPEERLLAVDDRYSVVRGADQRTIVGRELAAGRDRWSRPGGGKTGVVLTPYAAVISDEKPTRLVAVHPRTGQELLHLRTAANALAIGPGGMVIGEGREIGYVRFGTGVGPGAA</sequence>
<dbReference type="InterPro" id="IPR015943">
    <property type="entry name" value="WD40/YVTN_repeat-like_dom_sf"/>
</dbReference>
<protein>
    <recommendedName>
        <fullName evidence="2">Pyrrolo-quinoline quinone repeat domain-containing protein</fullName>
    </recommendedName>
</protein>
<accession>A0ABY2DIY8</accession>
<keyword evidence="4" id="KW-1185">Reference proteome</keyword>
<feature type="transmembrane region" description="Helical" evidence="1">
    <location>
        <begin position="20"/>
        <end position="40"/>
    </location>
</feature>
<keyword evidence="1" id="KW-0472">Membrane</keyword>
<evidence type="ECO:0000313" key="3">
    <source>
        <dbReference type="EMBL" id="TDB99796.1"/>
    </source>
</evidence>
<proteinExistence type="predicted"/>
<reference evidence="3 4" key="1">
    <citation type="submission" date="2019-02" db="EMBL/GenBank/DDBJ databases">
        <title>Draft genome sequences of novel Actinobacteria.</title>
        <authorList>
            <person name="Sahin N."/>
            <person name="Ay H."/>
            <person name="Saygin H."/>
        </authorList>
    </citation>
    <scope>NUCLEOTIDE SEQUENCE [LARGE SCALE GENOMIC DNA]</scope>
    <source>
        <strain evidence="3 4">JCM 30529</strain>
    </source>
</reference>
<gene>
    <name evidence="3" type="ORF">E1091_06185</name>
</gene>
<dbReference type="InterPro" id="IPR011047">
    <property type="entry name" value="Quinoprotein_ADH-like_sf"/>
</dbReference>
<keyword evidence="1" id="KW-1133">Transmembrane helix</keyword>
<dbReference type="InterPro" id="IPR002372">
    <property type="entry name" value="PQQ_rpt_dom"/>
</dbReference>
<keyword evidence="1" id="KW-0812">Transmembrane</keyword>